<evidence type="ECO:0000313" key="2">
    <source>
        <dbReference type="Proteomes" id="UP000799291"/>
    </source>
</evidence>
<keyword evidence="2" id="KW-1185">Reference proteome</keyword>
<sequence>MRPYRYAESKQGWLSTIDTRIKRKDVDDTVARLNQLRKAIFNFNASPSHTSFHSRELKDRILQLPGEVRNAIYRYALDIGTPANPTTRIPLRPHTAQRPKNSLALLRNCKQISVEARTMMEAIDIVYVPVMPTVKYEMVVQRILHNVVSPLTGIDNTFFAALTTYMNVHIHLHVKFKPASALEDPEPFLDAEAAYFYGRFRQTLIIYTSASALLAARWPSQKYRGLVHLNHF</sequence>
<organism evidence="1 2">
    <name type="scientific">Lentithecium fluviatile CBS 122367</name>
    <dbReference type="NCBI Taxonomy" id="1168545"/>
    <lineage>
        <taxon>Eukaryota</taxon>
        <taxon>Fungi</taxon>
        <taxon>Dikarya</taxon>
        <taxon>Ascomycota</taxon>
        <taxon>Pezizomycotina</taxon>
        <taxon>Dothideomycetes</taxon>
        <taxon>Pleosporomycetidae</taxon>
        <taxon>Pleosporales</taxon>
        <taxon>Massarineae</taxon>
        <taxon>Lentitheciaceae</taxon>
        <taxon>Lentithecium</taxon>
    </lineage>
</organism>
<proteinExistence type="predicted"/>
<dbReference type="OrthoDB" id="3673440at2759"/>
<gene>
    <name evidence="1" type="ORF">K458DRAFT_355256</name>
</gene>
<evidence type="ECO:0000313" key="1">
    <source>
        <dbReference type="EMBL" id="KAF2690920.1"/>
    </source>
</evidence>
<dbReference type="EMBL" id="MU005570">
    <property type="protein sequence ID" value="KAF2690920.1"/>
    <property type="molecule type" value="Genomic_DNA"/>
</dbReference>
<reference evidence="1" key="1">
    <citation type="journal article" date="2020" name="Stud. Mycol.">
        <title>101 Dothideomycetes genomes: a test case for predicting lifestyles and emergence of pathogens.</title>
        <authorList>
            <person name="Haridas S."/>
            <person name="Albert R."/>
            <person name="Binder M."/>
            <person name="Bloem J."/>
            <person name="Labutti K."/>
            <person name="Salamov A."/>
            <person name="Andreopoulos B."/>
            <person name="Baker S."/>
            <person name="Barry K."/>
            <person name="Bills G."/>
            <person name="Bluhm B."/>
            <person name="Cannon C."/>
            <person name="Castanera R."/>
            <person name="Culley D."/>
            <person name="Daum C."/>
            <person name="Ezra D."/>
            <person name="Gonzalez J."/>
            <person name="Henrissat B."/>
            <person name="Kuo A."/>
            <person name="Liang C."/>
            <person name="Lipzen A."/>
            <person name="Lutzoni F."/>
            <person name="Magnuson J."/>
            <person name="Mondo S."/>
            <person name="Nolan M."/>
            <person name="Ohm R."/>
            <person name="Pangilinan J."/>
            <person name="Park H.-J."/>
            <person name="Ramirez L."/>
            <person name="Alfaro M."/>
            <person name="Sun H."/>
            <person name="Tritt A."/>
            <person name="Yoshinaga Y."/>
            <person name="Zwiers L.-H."/>
            <person name="Turgeon B."/>
            <person name="Goodwin S."/>
            <person name="Spatafora J."/>
            <person name="Crous P."/>
            <person name="Grigoriev I."/>
        </authorList>
    </citation>
    <scope>NUCLEOTIDE SEQUENCE</scope>
    <source>
        <strain evidence="1">CBS 122367</strain>
    </source>
</reference>
<accession>A0A6G1JL10</accession>
<dbReference type="AlphaFoldDB" id="A0A6G1JL10"/>
<name>A0A6G1JL10_9PLEO</name>
<protein>
    <submittedName>
        <fullName evidence="1">Uncharacterized protein</fullName>
    </submittedName>
</protein>
<dbReference type="Proteomes" id="UP000799291">
    <property type="component" value="Unassembled WGS sequence"/>
</dbReference>